<evidence type="ECO:0000313" key="4">
    <source>
        <dbReference type="Proteomes" id="UP000188318"/>
    </source>
</evidence>
<feature type="transmembrane region" description="Helical" evidence="2">
    <location>
        <begin position="160"/>
        <end position="185"/>
    </location>
</feature>
<dbReference type="OrthoDB" id="2896006at2759"/>
<feature type="transmembrane region" description="Helical" evidence="2">
    <location>
        <begin position="134"/>
        <end position="154"/>
    </location>
</feature>
<feature type="transmembrane region" description="Helical" evidence="2">
    <location>
        <begin position="32"/>
        <end position="52"/>
    </location>
</feature>
<feature type="transmembrane region" description="Helical" evidence="2">
    <location>
        <begin position="256"/>
        <end position="280"/>
    </location>
</feature>
<evidence type="ECO:0000256" key="2">
    <source>
        <dbReference type="SAM" id="Phobius"/>
    </source>
</evidence>
<evidence type="ECO:0000256" key="1">
    <source>
        <dbReference type="SAM" id="MobiDB-lite"/>
    </source>
</evidence>
<keyword evidence="2" id="KW-1133">Transmembrane helix</keyword>
<feature type="region of interest" description="Disordered" evidence="1">
    <location>
        <begin position="77"/>
        <end position="100"/>
    </location>
</feature>
<dbReference type="AlphaFoldDB" id="A0A1R3R6K5"/>
<dbReference type="VEuPathDB" id="FungiDB:ASPCADRAFT_10980"/>
<feature type="compositionally biased region" description="Basic and acidic residues" evidence="1">
    <location>
        <begin position="77"/>
        <end position="92"/>
    </location>
</feature>
<gene>
    <name evidence="3" type="ORF">ASPCADRAFT_10980</name>
</gene>
<dbReference type="OMA" id="WSCFRGF"/>
<accession>A0A1R3R6K5</accession>
<keyword evidence="2" id="KW-0812">Transmembrane</keyword>
<name>A0A1R3R6K5_ASPC5</name>
<feature type="transmembrane region" description="Helical" evidence="2">
    <location>
        <begin position="333"/>
        <end position="353"/>
    </location>
</feature>
<proteinExistence type="predicted"/>
<keyword evidence="4" id="KW-1185">Reference proteome</keyword>
<dbReference type="STRING" id="602072.A0A1R3R6K5"/>
<dbReference type="EMBL" id="KV907592">
    <property type="protein sequence ID" value="OOF90101.1"/>
    <property type="molecule type" value="Genomic_DNA"/>
</dbReference>
<dbReference type="Proteomes" id="UP000188318">
    <property type="component" value="Unassembled WGS sequence"/>
</dbReference>
<reference evidence="4" key="1">
    <citation type="journal article" date="2017" name="Genome Biol.">
        <title>Comparative genomics reveals high biological diversity and specific adaptations in the industrially and medically important fungal genus Aspergillus.</title>
        <authorList>
            <person name="de Vries R.P."/>
            <person name="Riley R."/>
            <person name="Wiebenga A."/>
            <person name="Aguilar-Osorio G."/>
            <person name="Amillis S."/>
            <person name="Uchima C.A."/>
            <person name="Anderluh G."/>
            <person name="Asadollahi M."/>
            <person name="Askin M."/>
            <person name="Barry K."/>
            <person name="Battaglia E."/>
            <person name="Bayram O."/>
            <person name="Benocci T."/>
            <person name="Braus-Stromeyer S.A."/>
            <person name="Caldana C."/>
            <person name="Canovas D."/>
            <person name="Cerqueira G.C."/>
            <person name="Chen F."/>
            <person name="Chen W."/>
            <person name="Choi C."/>
            <person name="Clum A."/>
            <person name="Dos Santos R.A."/>
            <person name="Damasio A.R."/>
            <person name="Diallinas G."/>
            <person name="Emri T."/>
            <person name="Fekete E."/>
            <person name="Flipphi M."/>
            <person name="Freyberg S."/>
            <person name="Gallo A."/>
            <person name="Gournas C."/>
            <person name="Habgood R."/>
            <person name="Hainaut M."/>
            <person name="Harispe M.L."/>
            <person name="Henrissat B."/>
            <person name="Hilden K.S."/>
            <person name="Hope R."/>
            <person name="Hossain A."/>
            <person name="Karabika E."/>
            <person name="Karaffa L."/>
            <person name="Karanyi Z."/>
            <person name="Krasevec N."/>
            <person name="Kuo A."/>
            <person name="Kusch H."/>
            <person name="LaButti K."/>
            <person name="Lagendijk E.L."/>
            <person name="Lapidus A."/>
            <person name="Levasseur A."/>
            <person name="Lindquist E."/>
            <person name="Lipzen A."/>
            <person name="Logrieco A.F."/>
            <person name="MacCabe A."/>
            <person name="Maekelae M.R."/>
            <person name="Malavazi I."/>
            <person name="Melin P."/>
            <person name="Meyer V."/>
            <person name="Mielnichuk N."/>
            <person name="Miskei M."/>
            <person name="Molnar A.P."/>
            <person name="Mule G."/>
            <person name="Ngan C.Y."/>
            <person name="Orejas M."/>
            <person name="Orosz E."/>
            <person name="Ouedraogo J.P."/>
            <person name="Overkamp K.M."/>
            <person name="Park H.-S."/>
            <person name="Perrone G."/>
            <person name="Piumi F."/>
            <person name="Punt P.J."/>
            <person name="Ram A.F."/>
            <person name="Ramon A."/>
            <person name="Rauscher S."/>
            <person name="Record E."/>
            <person name="Riano-Pachon D.M."/>
            <person name="Robert V."/>
            <person name="Roehrig J."/>
            <person name="Ruller R."/>
            <person name="Salamov A."/>
            <person name="Salih N.S."/>
            <person name="Samson R.A."/>
            <person name="Sandor E."/>
            <person name="Sanguinetti M."/>
            <person name="Schuetze T."/>
            <person name="Sepcic K."/>
            <person name="Shelest E."/>
            <person name="Sherlock G."/>
            <person name="Sophianopoulou V."/>
            <person name="Squina F.M."/>
            <person name="Sun H."/>
            <person name="Susca A."/>
            <person name="Todd R.B."/>
            <person name="Tsang A."/>
            <person name="Unkles S.E."/>
            <person name="van de Wiele N."/>
            <person name="van Rossen-Uffink D."/>
            <person name="Oliveira J.V."/>
            <person name="Vesth T.C."/>
            <person name="Visser J."/>
            <person name="Yu J.-H."/>
            <person name="Zhou M."/>
            <person name="Andersen M.R."/>
            <person name="Archer D.B."/>
            <person name="Baker S.E."/>
            <person name="Benoit I."/>
            <person name="Brakhage A.A."/>
            <person name="Braus G.H."/>
            <person name="Fischer R."/>
            <person name="Frisvad J.C."/>
            <person name="Goldman G.H."/>
            <person name="Houbraken J."/>
            <person name="Oakley B."/>
            <person name="Pocsi I."/>
            <person name="Scazzocchio C."/>
            <person name="Seiboth B."/>
            <person name="vanKuyk P.A."/>
            <person name="Wortman J."/>
            <person name="Dyer P.S."/>
            <person name="Grigoriev I.V."/>
        </authorList>
    </citation>
    <scope>NUCLEOTIDE SEQUENCE [LARGE SCALE GENOMIC DNA]</scope>
    <source>
        <strain evidence="4">ITEM 5010</strain>
    </source>
</reference>
<sequence>MISSISGVLIHRGTEVLSTQLHARQNPLIQEWIGIALVFLTVLGFSLALLWVDYTCNHVIATLAAVEDSNPTSYIRLDSRNRNSADPRHPNDDPELSTASTAQPITSNLRSAIKYLHVRGGLGLFSTFRGFRMYLAWIWVDAGVALLIPAFLPIPVQTTLVSILTEFILTMFLATWQMAWIHVVIADKSPRCTYRRMLGYRHWPQIAPAAALNNALICLTYSLNIAAVRFAAWTAIRLTATKHESEPSEGEGRGEFAGFFTSILAAIFFLLLSLPARAVFARVAASMLPEELDPIVPFDRQFGGKVQPGSEPLSIKDAWSTFEWEARVRYVKIALQALAVEIALAVVGGLFLVGELNWLLFSH</sequence>
<organism evidence="3 4">
    <name type="scientific">Aspergillus carbonarius (strain ITEM 5010)</name>
    <dbReference type="NCBI Taxonomy" id="602072"/>
    <lineage>
        <taxon>Eukaryota</taxon>
        <taxon>Fungi</taxon>
        <taxon>Dikarya</taxon>
        <taxon>Ascomycota</taxon>
        <taxon>Pezizomycotina</taxon>
        <taxon>Eurotiomycetes</taxon>
        <taxon>Eurotiomycetidae</taxon>
        <taxon>Eurotiales</taxon>
        <taxon>Aspergillaceae</taxon>
        <taxon>Aspergillus</taxon>
        <taxon>Aspergillus subgen. Circumdati</taxon>
    </lineage>
</organism>
<feature type="transmembrane region" description="Helical" evidence="2">
    <location>
        <begin position="206"/>
        <end position="236"/>
    </location>
</feature>
<protein>
    <submittedName>
        <fullName evidence="3">Uncharacterized protein</fullName>
    </submittedName>
</protein>
<evidence type="ECO:0000313" key="3">
    <source>
        <dbReference type="EMBL" id="OOF90101.1"/>
    </source>
</evidence>
<keyword evidence="2" id="KW-0472">Membrane</keyword>